<dbReference type="Gene3D" id="3.40.50.150">
    <property type="entry name" value="Vaccinia Virus protein VP39"/>
    <property type="match status" value="1"/>
</dbReference>
<sequence>MSRIAYDPVKDRFASIIRNSRMLRRIFYALLDLFFLRSWHIRKILKMIGSGLDSKGEWKLLDAGSGFGQYDRFILSKFKNVNITSVDVKEDYLRDSEHYFSQDIKNNRIEFRQADLLTFDSEERFDVVICIDVLEHIEQDVRVMKNLVKVLNPGGYFLMHSPSHYSEEDAGDEESFVDEHARPGYSKGEISDKLTEAGLNPEKVHYTYGFWGHKAWVLSVKWPMLWFNKFGMIAALILLVYYPVTLPFVLLMNFADLITANPKGNGIYALARK</sequence>
<dbReference type="Proteomes" id="UP000233398">
    <property type="component" value="Unassembled WGS sequence"/>
</dbReference>
<dbReference type="GO" id="GO:0008168">
    <property type="term" value="F:methyltransferase activity"/>
    <property type="evidence" value="ECO:0007669"/>
    <property type="project" value="UniProtKB-KW"/>
</dbReference>
<dbReference type="InterPro" id="IPR029063">
    <property type="entry name" value="SAM-dependent_MTases_sf"/>
</dbReference>
<dbReference type="EMBL" id="PISP01000001">
    <property type="protein sequence ID" value="PKD43975.1"/>
    <property type="molecule type" value="Genomic_DNA"/>
</dbReference>
<evidence type="ECO:0000259" key="2">
    <source>
        <dbReference type="Pfam" id="PF08242"/>
    </source>
</evidence>
<dbReference type="GO" id="GO:0032259">
    <property type="term" value="P:methylation"/>
    <property type="evidence" value="ECO:0007669"/>
    <property type="project" value="UniProtKB-KW"/>
</dbReference>
<comment type="caution">
    <text evidence="3">The sequence shown here is derived from an EMBL/GenBank/DDBJ whole genome shotgun (WGS) entry which is preliminary data.</text>
</comment>
<dbReference type="CDD" id="cd02440">
    <property type="entry name" value="AdoMet_MTases"/>
    <property type="match status" value="1"/>
</dbReference>
<dbReference type="OrthoDB" id="1523195at2"/>
<dbReference type="Pfam" id="PF08242">
    <property type="entry name" value="Methyltransf_12"/>
    <property type="match status" value="1"/>
</dbReference>
<name>A0A2N0VIE9_9BACT</name>
<keyword evidence="1" id="KW-0472">Membrane</keyword>
<dbReference type="PANTHER" id="PTHR43861">
    <property type="entry name" value="TRANS-ACONITATE 2-METHYLTRANSFERASE-RELATED"/>
    <property type="match status" value="1"/>
</dbReference>
<dbReference type="AlphaFoldDB" id="A0A2N0VIE9"/>
<keyword evidence="1" id="KW-1133">Transmembrane helix</keyword>
<keyword evidence="1" id="KW-0812">Transmembrane</keyword>
<evidence type="ECO:0000256" key="1">
    <source>
        <dbReference type="SAM" id="Phobius"/>
    </source>
</evidence>
<feature type="transmembrane region" description="Helical" evidence="1">
    <location>
        <begin position="230"/>
        <end position="255"/>
    </location>
</feature>
<protein>
    <submittedName>
        <fullName evidence="3">Class I SAM-dependent methyltransferase</fullName>
    </submittedName>
</protein>
<reference evidence="3 4" key="1">
    <citation type="submission" date="2017-11" db="EMBL/GenBank/DDBJ databases">
        <title>Rhodohalobacter 15182 sp. nov., isolated from a salt lake.</title>
        <authorList>
            <person name="Han S."/>
        </authorList>
    </citation>
    <scope>NUCLEOTIDE SEQUENCE [LARGE SCALE GENOMIC DNA]</scope>
    <source>
        <strain evidence="3 4">15182</strain>
    </source>
</reference>
<organism evidence="3 4">
    <name type="scientific">Rhodohalobacter barkolensis</name>
    <dbReference type="NCBI Taxonomy" id="2053187"/>
    <lineage>
        <taxon>Bacteria</taxon>
        <taxon>Pseudomonadati</taxon>
        <taxon>Balneolota</taxon>
        <taxon>Balneolia</taxon>
        <taxon>Balneolales</taxon>
        <taxon>Balneolaceae</taxon>
        <taxon>Rhodohalobacter</taxon>
    </lineage>
</organism>
<keyword evidence="4" id="KW-1185">Reference proteome</keyword>
<keyword evidence="3" id="KW-0808">Transferase</keyword>
<evidence type="ECO:0000313" key="4">
    <source>
        <dbReference type="Proteomes" id="UP000233398"/>
    </source>
</evidence>
<feature type="domain" description="Methyltransferase type 12" evidence="2">
    <location>
        <begin position="61"/>
        <end position="157"/>
    </location>
</feature>
<keyword evidence="3" id="KW-0489">Methyltransferase</keyword>
<dbReference type="SUPFAM" id="SSF53335">
    <property type="entry name" value="S-adenosyl-L-methionine-dependent methyltransferases"/>
    <property type="match status" value="1"/>
</dbReference>
<accession>A0A2N0VIE9</accession>
<dbReference type="RefSeq" id="WP_101071218.1">
    <property type="nucleotide sequence ID" value="NZ_PISP01000001.1"/>
</dbReference>
<evidence type="ECO:0000313" key="3">
    <source>
        <dbReference type="EMBL" id="PKD43975.1"/>
    </source>
</evidence>
<gene>
    <name evidence="3" type="ORF">CWD77_00390</name>
</gene>
<proteinExistence type="predicted"/>
<dbReference type="InterPro" id="IPR013217">
    <property type="entry name" value="Methyltransf_12"/>
</dbReference>